<keyword evidence="1" id="KW-0472">Membrane</keyword>
<proteinExistence type="predicted"/>
<feature type="transmembrane region" description="Helical" evidence="1">
    <location>
        <begin position="29"/>
        <end position="46"/>
    </location>
</feature>
<keyword evidence="1" id="KW-0812">Transmembrane</keyword>
<organism evidence="2 3">
    <name type="scientific">Colwellia psychrerythraea</name>
    <name type="common">Vibrio psychroerythus</name>
    <dbReference type="NCBI Taxonomy" id="28229"/>
    <lineage>
        <taxon>Bacteria</taxon>
        <taxon>Pseudomonadati</taxon>
        <taxon>Pseudomonadota</taxon>
        <taxon>Gammaproteobacteria</taxon>
        <taxon>Alteromonadales</taxon>
        <taxon>Colwelliaceae</taxon>
        <taxon>Colwellia</taxon>
    </lineage>
</organism>
<dbReference type="Gene3D" id="1.20.1250.20">
    <property type="entry name" value="MFS general substrate transporter like domains"/>
    <property type="match status" value="1"/>
</dbReference>
<evidence type="ECO:0000256" key="1">
    <source>
        <dbReference type="SAM" id="Phobius"/>
    </source>
</evidence>
<feature type="non-terminal residue" evidence="2">
    <location>
        <position position="60"/>
    </location>
</feature>
<comment type="caution">
    <text evidence="2">The sequence shown here is derived from an EMBL/GenBank/DDBJ whole genome shotgun (WGS) entry which is preliminary data.</text>
</comment>
<gene>
    <name evidence="2" type="ORF">A9Q75_00375</name>
</gene>
<accession>A0A1Y5EVD6</accession>
<protein>
    <submittedName>
        <fullName evidence="2">Uncharacterized protein</fullName>
    </submittedName>
</protein>
<name>A0A1Y5EVD6_COLPS</name>
<dbReference type="AlphaFoldDB" id="A0A1Y5EVD6"/>
<sequence>MTTVTATETTGDAIKDSNVSKTPILAKEYLLPFILVAALFPLWGFANDITNPLVKAFKDI</sequence>
<dbReference type="EMBL" id="MAAF01000006">
    <property type="protein sequence ID" value="OUR84994.1"/>
    <property type="molecule type" value="Genomic_DNA"/>
</dbReference>
<reference evidence="3" key="1">
    <citation type="journal article" date="2017" name="Proc. Natl. Acad. Sci. U.S.A.">
        <title>Simulation of Deepwater Horizon oil plume reveals substrate specialization within a complex community of hydrocarbon degraders.</title>
        <authorList>
            <person name="Hu P."/>
            <person name="Dubinsky E.A."/>
            <person name="Probst A.J."/>
            <person name="Wang J."/>
            <person name="Sieber C.M.K."/>
            <person name="Tom L.M."/>
            <person name="Gardinali P."/>
            <person name="Banfield J.F."/>
            <person name="Atlas R.M."/>
            <person name="Andersen G.L."/>
        </authorList>
    </citation>
    <scope>NUCLEOTIDE SEQUENCE [LARGE SCALE GENOMIC DNA]</scope>
</reference>
<evidence type="ECO:0000313" key="2">
    <source>
        <dbReference type="EMBL" id="OUR84994.1"/>
    </source>
</evidence>
<keyword evidence="1" id="KW-1133">Transmembrane helix</keyword>
<dbReference type="InterPro" id="IPR036259">
    <property type="entry name" value="MFS_trans_sf"/>
</dbReference>
<dbReference type="Proteomes" id="UP000243053">
    <property type="component" value="Unassembled WGS sequence"/>
</dbReference>
<evidence type="ECO:0000313" key="3">
    <source>
        <dbReference type="Proteomes" id="UP000243053"/>
    </source>
</evidence>